<keyword evidence="2" id="KW-1185">Reference proteome</keyword>
<evidence type="ECO:0000313" key="2">
    <source>
        <dbReference type="Proteomes" id="UP000335415"/>
    </source>
</evidence>
<sequence>MMGETDFTLHNVQMLLTRNKSKQWQEEIIKSSTVLLGFLKNNGLLVGVDPFDEQGELKTDTVIKMSNITEDGLALFKNTVDGWYNYLARSTAPDKYENISRLEKGLAKIRGK</sequence>
<dbReference type="RefSeq" id="WP_150437907.1">
    <property type="nucleotide sequence ID" value="NZ_VYKJ01000034.1"/>
</dbReference>
<name>A0A5J5FPQ4_9GAMM</name>
<dbReference type="EMBL" id="VYKJ01000034">
    <property type="protein sequence ID" value="KAA8993832.1"/>
    <property type="molecule type" value="Genomic_DNA"/>
</dbReference>
<dbReference type="AlphaFoldDB" id="A0A5J5FPQ4"/>
<proteinExistence type="predicted"/>
<dbReference type="Proteomes" id="UP000335415">
    <property type="component" value="Unassembled WGS sequence"/>
</dbReference>
<protein>
    <submittedName>
        <fullName evidence="1">Uncharacterized protein</fullName>
    </submittedName>
</protein>
<comment type="caution">
    <text evidence="1">The sequence shown here is derived from an EMBL/GenBank/DDBJ whole genome shotgun (WGS) entry which is preliminary data.</text>
</comment>
<organism evidence="1 2">
    <name type="scientific">Affinibrenneria salicis</name>
    <dbReference type="NCBI Taxonomy" id="2590031"/>
    <lineage>
        <taxon>Bacteria</taxon>
        <taxon>Pseudomonadati</taxon>
        <taxon>Pseudomonadota</taxon>
        <taxon>Gammaproteobacteria</taxon>
        <taxon>Enterobacterales</taxon>
        <taxon>Pectobacteriaceae</taxon>
        <taxon>Affinibrenneria</taxon>
    </lineage>
</organism>
<accession>A0A5J5FPQ4</accession>
<evidence type="ECO:0000313" key="1">
    <source>
        <dbReference type="EMBL" id="KAA8993832.1"/>
    </source>
</evidence>
<gene>
    <name evidence="1" type="ORF">FJU30_26460</name>
</gene>
<reference evidence="1 2" key="1">
    <citation type="submission" date="2019-09" db="EMBL/GenBank/DDBJ databases">
        <authorList>
            <person name="Li Y."/>
        </authorList>
    </citation>
    <scope>NUCLEOTIDE SEQUENCE [LARGE SCALE GENOMIC DNA]</scope>
    <source>
        <strain evidence="1 2">L3-3HA</strain>
    </source>
</reference>
<dbReference type="OrthoDB" id="6637560at2"/>